<dbReference type="Proteomes" id="UP000789860">
    <property type="component" value="Unassembled WGS sequence"/>
</dbReference>
<organism evidence="1 2">
    <name type="scientific">Scutellospora calospora</name>
    <dbReference type="NCBI Taxonomy" id="85575"/>
    <lineage>
        <taxon>Eukaryota</taxon>
        <taxon>Fungi</taxon>
        <taxon>Fungi incertae sedis</taxon>
        <taxon>Mucoromycota</taxon>
        <taxon>Glomeromycotina</taxon>
        <taxon>Glomeromycetes</taxon>
        <taxon>Diversisporales</taxon>
        <taxon>Gigasporaceae</taxon>
        <taxon>Scutellospora</taxon>
    </lineage>
</organism>
<gene>
    <name evidence="1" type="ORF">SCALOS_LOCUS10306</name>
</gene>
<dbReference type="EMBL" id="CAJVPM010037514">
    <property type="protein sequence ID" value="CAG8695691.1"/>
    <property type="molecule type" value="Genomic_DNA"/>
</dbReference>
<evidence type="ECO:0000313" key="2">
    <source>
        <dbReference type="Proteomes" id="UP000789860"/>
    </source>
</evidence>
<comment type="caution">
    <text evidence="1">The sequence shown here is derived from an EMBL/GenBank/DDBJ whole genome shotgun (WGS) entry which is preliminary data.</text>
</comment>
<protein>
    <submittedName>
        <fullName evidence="1">4846_t:CDS:1</fullName>
    </submittedName>
</protein>
<keyword evidence="2" id="KW-1185">Reference proteome</keyword>
<feature type="non-terminal residue" evidence="1">
    <location>
        <position position="177"/>
    </location>
</feature>
<sequence>MNEQTPTWLCPICNNVGSWSDIVVDGYFADILNNTSQDQERIIIEPNGEWSVQKKRNISEEPVYSPVTKTMKKTRVLEPPLDVYVIDDSEDENPIQPSKPVQSHPPPFNGREIIDLTLSSDEEDISNINNTKDIRSVSSGTNRSPVKLEIRQDPNRVPNRMQPCHPVHLYDFEIGYP</sequence>
<reference evidence="1" key="1">
    <citation type="submission" date="2021-06" db="EMBL/GenBank/DDBJ databases">
        <authorList>
            <person name="Kallberg Y."/>
            <person name="Tangrot J."/>
            <person name="Rosling A."/>
        </authorList>
    </citation>
    <scope>NUCLEOTIDE SEQUENCE</scope>
    <source>
        <strain evidence="1">AU212A</strain>
    </source>
</reference>
<accession>A0ACA9P9S8</accession>
<name>A0ACA9P9S8_9GLOM</name>
<proteinExistence type="predicted"/>
<evidence type="ECO:0000313" key="1">
    <source>
        <dbReference type="EMBL" id="CAG8695691.1"/>
    </source>
</evidence>